<evidence type="ECO:0000313" key="2">
    <source>
        <dbReference type="Proteomes" id="UP001141327"/>
    </source>
</evidence>
<gene>
    <name evidence="1" type="ORF">PAPYR_7894</name>
</gene>
<protein>
    <submittedName>
        <fullName evidence="1">Uncharacterized protein</fullName>
    </submittedName>
</protein>
<evidence type="ECO:0000313" key="1">
    <source>
        <dbReference type="EMBL" id="KAJ4456768.1"/>
    </source>
</evidence>
<dbReference type="Proteomes" id="UP001141327">
    <property type="component" value="Unassembled WGS sequence"/>
</dbReference>
<comment type="caution">
    <text evidence="1">The sequence shown here is derived from an EMBL/GenBank/DDBJ whole genome shotgun (WGS) entry which is preliminary data.</text>
</comment>
<keyword evidence="2" id="KW-1185">Reference proteome</keyword>
<organism evidence="1 2">
    <name type="scientific">Paratrimastix pyriformis</name>
    <dbReference type="NCBI Taxonomy" id="342808"/>
    <lineage>
        <taxon>Eukaryota</taxon>
        <taxon>Metamonada</taxon>
        <taxon>Preaxostyla</taxon>
        <taxon>Paratrimastigidae</taxon>
        <taxon>Paratrimastix</taxon>
    </lineage>
</organism>
<proteinExistence type="predicted"/>
<dbReference type="EMBL" id="JAPMOS010000061">
    <property type="protein sequence ID" value="KAJ4456768.1"/>
    <property type="molecule type" value="Genomic_DNA"/>
</dbReference>
<accession>A0ABQ8UF77</accession>
<reference evidence="1" key="1">
    <citation type="journal article" date="2022" name="bioRxiv">
        <title>Genomics of Preaxostyla Flagellates Illuminates Evolutionary Transitions and the Path Towards Mitochondrial Loss.</title>
        <authorList>
            <person name="Novak L.V.F."/>
            <person name="Treitli S.C."/>
            <person name="Pyrih J."/>
            <person name="Halakuc P."/>
            <person name="Pipaliya S.V."/>
            <person name="Vacek V."/>
            <person name="Brzon O."/>
            <person name="Soukal P."/>
            <person name="Eme L."/>
            <person name="Dacks J.B."/>
            <person name="Karnkowska A."/>
            <person name="Elias M."/>
            <person name="Hampl V."/>
        </authorList>
    </citation>
    <scope>NUCLEOTIDE SEQUENCE</scope>
    <source>
        <strain evidence="1">RCP-MX</strain>
    </source>
</reference>
<name>A0ABQ8UF77_9EUKA</name>
<sequence length="67" mass="7789">MISYMTMTLFLSPNPSQLSEGDHNTREMFFLMRADLCIFFWANKSQGVKSLIDWYLENGKDVCVCTL</sequence>